<dbReference type="EMBL" id="CAFBQW010000064">
    <property type="protein sequence ID" value="CAB5065385.1"/>
    <property type="molecule type" value="Genomic_DNA"/>
</dbReference>
<organism evidence="1">
    <name type="scientific">freshwater metagenome</name>
    <dbReference type="NCBI Taxonomy" id="449393"/>
    <lineage>
        <taxon>unclassified sequences</taxon>
        <taxon>metagenomes</taxon>
        <taxon>ecological metagenomes</taxon>
    </lineage>
</organism>
<evidence type="ECO:0000313" key="1">
    <source>
        <dbReference type="EMBL" id="CAB5065385.1"/>
    </source>
</evidence>
<name>A0A6J7UHG5_9ZZZZ</name>
<reference evidence="1" key="1">
    <citation type="submission" date="2020-05" db="EMBL/GenBank/DDBJ databases">
        <authorList>
            <person name="Chiriac C."/>
            <person name="Salcher M."/>
            <person name="Ghai R."/>
            <person name="Kavagutti S V."/>
        </authorList>
    </citation>
    <scope>NUCLEOTIDE SEQUENCE</scope>
</reference>
<proteinExistence type="predicted"/>
<accession>A0A6J7UHG5</accession>
<dbReference type="AlphaFoldDB" id="A0A6J7UHG5"/>
<sequence length="66" mass="6751">MGSGASPEAELSGVSAATGFPFAISPVKAGLEASCVLHPNATRAVTTNSKGKRRRAFTAFLYLGHS</sequence>
<protein>
    <submittedName>
        <fullName evidence="1">Unannotated protein</fullName>
    </submittedName>
</protein>
<gene>
    <name evidence="1" type="ORF">UFOPK4354_00726</name>
</gene>